<dbReference type="GO" id="GO:0005635">
    <property type="term" value="C:nuclear envelope"/>
    <property type="evidence" value="ECO:0007669"/>
    <property type="project" value="UniProtKB-SubCell"/>
</dbReference>
<dbReference type="Pfam" id="PF03357">
    <property type="entry name" value="Snf7"/>
    <property type="match status" value="1"/>
</dbReference>
<accession>A0A8C0AS30</accession>
<reference evidence="14" key="1">
    <citation type="submission" date="2025-08" db="UniProtKB">
        <authorList>
            <consortium name="Ensembl"/>
        </authorList>
    </citation>
    <scope>IDENTIFICATION</scope>
</reference>
<dbReference type="AlphaFoldDB" id="A0A8C0AS30"/>
<dbReference type="GO" id="GO:0006900">
    <property type="term" value="P:vesicle budding from membrane"/>
    <property type="evidence" value="ECO:0007669"/>
    <property type="project" value="TreeGrafter"/>
</dbReference>
<comment type="similarity">
    <text evidence="3">Belongs to the SNF7 family.</text>
</comment>
<evidence type="ECO:0000256" key="5">
    <source>
        <dbReference type="ARBA" id="ARBA00022490"/>
    </source>
</evidence>
<name>A0A8C0AS30_9AVES</name>
<keyword evidence="6" id="KW-0653">Protein transport</keyword>
<dbReference type="GO" id="GO:0032511">
    <property type="term" value="P:late endosome to vacuole transport via multivesicular body sorting pathway"/>
    <property type="evidence" value="ECO:0007669"/>
    <property type="project" value="TreeGrafter"/>
</dbReference>
<dbReference type="GO" id="GO:0009898">
    <property type="term" value="C:cytoplasmic side of plasma membrane"/>
    <property type="evidence" value="ECO:0007669"/>
    <property type="project" value="TreeGrafter"/>
</dbReference>
<comment type="subcellular location">
    <subcellularLocation>
        <location evidence="2">Cytoplasm</location>
    </subcellularLocation>
    <subcellularLocation>
        <location evidence="1">Nucleus envelope</location>
    </subcellularLocation>
</comment>
<dbReference type="GO" id="GO:0015031">
    <property type="term" value="P:protein transport"/>
    <property type="evidence" value="ECO:0007669"/>
    <property type="project" value="UniProtKB-KW"/>
</dbReference>
<evidence type="ECO:0000256" key="2">
    <source>
        <dbReference type="ARBA" id="ARBA00004496"/>
    </source>
</evidence>
<evidence type="ECO:0000256" key="6">
    <source>
        <dbReference type="ARBA" id="ARBA00022927"/>
    </source>
</evidence>
<dbReference type="Proteomes" id="UP000694555">
    <property type="component" value="Unplaced"/>
</dbReference>
<dbReference type="Pfam" id="PF25239">
    <property type="entry name" value="WHD_CHMP7"/>
    <property type="match status" value="1"/>
</dbReference>
<keyword evidence="4" id="KW-0813">Transport</keyword>
<evidence type="ECO:0000256" key="9">
    <source>
        <dbReference type="ARBA" id="ARBA00041077"/>
    </source>
</evidence>
<dbReference type="GO" id="GO:0000815">
    <property type="term" value="C:ESCRT III complex"/>
    <property type="evidence" value="ECO:0007669"/>
    <property type="project" value="TreeGrafter"/>
</dbReference>
<keyword evidence="8" id="KW-0539">Nucleus</keyword>
<feature type="domain" description="CHMP7 winged helix" evidence="13">
    <location>
        <begin position="145"/>
        <end position="213"/>
    </location>
</feature>
<dbReference type="FunFam" id="1.10.287.1060:FF:000007">
    <property type="entry name" value="Charged multivesicular body protein 7"/>
    <property type="match status" value="1"/>
</dbReference>
<protein>
    <recommendedName>
        <fullName evidence="9">Charged multivesicular body protein 7</fullName>
    </recommendedName>
    <alternativeName>
        <fullName evidence="10">Chromatin-modifying protein 7</fullName>
    </alternativeName>
</protein>
<evidence type="ECO:0000313" key="15">
    <source>
        <dbReference type="Proteomes" id="UP000694555"/>
    </source>
</evidence>
<organism evidence="14 15">
    <name type="scientific">Buteo japonicus</name>
    <dbReference type="NCBI Taxonomy" id="224669"/>
    <lineage>
        <taxon>Eukaryota</taxon>
        <taxon>Metazoa</taxon>
        <taxon>Chordata</taxon>
        <taxon>Craniata</taxon>
        <taxon>Vertebrata</taxon>
        <taxon>Euteleostomi</taxon>
        <taxon>Archelosauria</taxon>
        <taxon>Archosauria</taxon>
        <taxon>Dinosauria</taxon>
        <taxon>Saurischia</taxon>
        <taxon>Theropoda</taxon>
        <taxon>Coelurosauria</taxon>
        <taxon>Aves</taxon>
        <taxon>Neognathae</taxon>
        <taxon>Neoaves</taxon>
        <taxon>Telluraves</taxon>
        <taxon>Accipitrimorphae</taxon>
        <taxon>Accipitriformes</taxon>
        <taxon>Accipitridae</taxon>
        <taxon>Accipitrinae</taxon>
        <taxon>Buteo</taxon>
    </lineage>
</organism>
<evidence type="ECO:0000313" key="14">
    <source>
        <dbReference type="Ensembl" id="ENSBJAP00000006327.1"/>
    </source>
</evidence>
<evidence type="ECO:0000259" key="13">
    <source>
        <dbReference type="Pfam" id="PF25239"/>
    </source>
</evidence>
<reference evidence="14" key="2">
    <citation type="submission" date="2025-09" db="UniProtKB">
        <authorList>
            <consortium name="Ensembl"/>
        </authorList>
    </citation>
    <scope>IDENTIFICATION</scope>
</reference>
<feature type="coiled-coil region" evidence="11">
    <location>
        <begin position="237"/>
        <end position="297"/>
    </location>
</feature>
<keyword evidence="7 11" id="KW-0175">Coiled coil</keyword>
<dbReference type="PANTHER" id="PTHR22761:SF21">
    <property type="entry name" value="CHARGED MULTIVESICULAR BODY PROTEIN 7"/>
    <property type="match status" value="1"/>
</dbReference>
<sequence>MDAGRESSMSCQPGRCSLCAWQGERCRVQDKWRGARGNTREGLVLFLEGGLCLPAQSAGSVGEREGVLLPCQGSQRRGGILHACLLSRRGKLQRESDFMASVDSSWISWGVGVFILKPLKWTLSSVLGDSKIPEEEEVLIYVELLQEKAEEVYRLYQNSALSSHPVVALSELRSLCASVCPDERTFYLLLLQLQKEKRVTILEQNGEKIVKFARGLHAKVSPMNDVDIGVYQLMQSEQLLSQKVESLSQEAEKCKEDARSACRAGKKQLALRCLKSKRRTERRIEELHSKLDAVQGILDRIYASQTDQMVFNAYQAGVGALKLSMKDVTVEKAENLVDQIQELCDTQDEVAQTLAGVGINGLEMDTEELEKELDSLLQDSTKEPVDLPPVPQKVLNPPISDAELEAELEKLSVSDGDLAQKTPSASSEPKTALGLNL</sequence>
<dbReference type="Gene3D" id="1.10.287.1060">
    <property type="entry name" value="ESAT-6-like"/>
    <property type="match status" value="1"/>
</dbReference>
<evidence type="ECO:0000256" key="4">
    <source>
        <dbReference type="ARBA" id="ARBA00022448"/>
    </source>
</evidence>
<dbReference type="PANTHER" id="PTHR22761">
    <property type="entry name" value="CHARGED MULTIVESICULAR BODY PROTEIN"/>
    <property type="match status" value="1"/>
</dbReference>
<keyword evidence="15" id="KW-1185">Reference proteome</keyword>
<evidence type="ECO:0000256" key="1">
    <source>
        <dbReference type="ARBA" id="ARBA00004259"/>
    </source>
</evidence>
<evidence type="ECO:0000256" key="3">
    <source>
        <dbReference type="ARBA" id="ARBA00006190"/>
    </source>
</evidence>
<dbReference type="InterPro" id="IPR057471">
    <property type="entry name" value="CHMP7_WHD"/>
</dbReference>
<evidence type="ECO:0000256" key="10">
    <source>
        <dbReference type="ARBA" id="ARBA00041629"/>
    </source>
</evidence>
<evidence type="ECO:0000256" key="12">
    <source>
        <dbReference type="SAM" id="MobiDB-lite"/>
    </source>
</evidence>
<dbReference type="GO" id="GO:0005771">
    <property type="term" value="C:multivesicular body"/>
    <property type="evidence" value="ECO:0007669"/>
    <property type="project" value="TreeGrafter"/>
</dbReference>
<evidence type="ECO:0000256" key="8">
    <source>
        <dbReference type="ARBA" id="ARBA00023242"/>
    </source>
</evidence>
<feature type="region of interest" description="Disordered" evidence="12">
    <location>
        <begin position="413"/>
        <end position="437"/>
    </location>
</feature>
<evidence type="ECO:0000256" key="11">
    <source>
        <dbReference type="SAM" id="Coils"/>
    </source>
</evidence>
<dbReference type="InterPro" id="IPR005024">
    <property type="entry name" value="Snf7_fam"/>
</dbReference>
<keyword evidence="5" id="KW-0963">Cytoplasm</keyword>
<proteinExistence type="inferred from homology"/>
<dbReference type="Ensembl" id="ENSBJAT00000006516.1">
    <property type="protein sequence ID" value="ENSBJAP00000006327.1"/>
    <property type="gene ID" value="ENSBJAG00000004536.1"/>
</dbReference>
<evidence type="ECO:0000256" key="7">
    <source>
        <dbReference type="ARBA" id="ARBA00023054"/>
    </source>
</evidence>